<reference evidence="5" key="1">
    <citation type="submission" date="2022-01" db="EMBL/GenBank/DDBJ databases">
        <title>Novel bile acid biosynthetic pathways are enriched in the microbiome of centenarians.</title>
        <authorList>
            <person name="Sato Y."/>
            <person name="Atarashi K."/>
            <person name="Plichta R.D."/>
            <person name="Arai Y."/>
            <person name="Sasajima S."/>
            <person name="Kearney M.S."/>
            <person name="Suda W."/>
            <person name="Takeshita K."/>
            <person name="Sasaki T."/>
            <person name="Okamoto S."/>
            <person name="Skelly N.A."/>
            <person name="Okamura Y."/>
            <person name="Vlamakis H."/>
            <person name="Li Y."/>
            <person name="Tanoue T."/>
            <person name="Takei H."/>
            <person name="Nittono H."/>
            <person name="Narushima S."/>
            <person name="Irie J."/>
            <person name="Itoh H."/>
            <person name="Moriya K."/>
            <person name="Sugiura Y."/>
            <person name="Suematsu M."/>
            <person name="Moritoki N."/>
            <person name="Shibata S."/>
            <person name="Littman R.D."/>
            <person name="Fischbach A.M."/>
            <person name="Uwamino Y."/>
            <person name="Inoue T."/>
            <person name="Honda A."/>
            <person name="Hattori M."/>
            <person name="Murai T."/>
            <person name="Xavier J.R."/>
            <person name="Hirose N."/>
            <person name="Honda K."/>
        </authorList>
    </citation>
    <scope>NUCLEOTIDE SEQUENCE</scope>
    <source>
        <strain evidence="5">CE91-St55</strain>
    </source>
</reference>
<dbReference type="RefSeq" id="WP_118041186.1">
    <property type="nucleotide sequence ID" value="NZ_BQNJ01000002.1"/>
</dbReference>
<dbReference type="InterPro" id="IPR027383">
    <property type="entry name" value="Znf_put"/>
</dbReference>
<organism evidence="5 6">
    <name type="scientific">Hungatella hathewayi</name>
    <dbReference type="NCBI Taxonomy" id="154046"/>
    <lineage>
        <taxon>Bacteria</taxon>
        <taxon>Bacillati</taxon>
        <taxon>Bacillota</taxon>
        <taxon>Clostridia</taxon>
        <taxon>Lachnospirales</taxon>
        <taxon>Lachnospiraceae</taxon>
        <taxon>Hungatella</taxon>
    </lineage>
</organism>
<dbReference type="Gene3D" id="1.10.10.1320">
    <property type="entry name" value="Anti-sigma factor, zinc-finger domain"/>
    <property type="match status" value="1"/>
</dbReference>
<feature type="transmembrane region" description="Helical" evidence="3">
    <location>
        <begin position="80"/>
        <end position="102"/>
    </location>
</feature>
<dbReference type="Pfam" id="PF13490">
    <property type="entry name" value="zf-HC2"/>
    <property type="match status" value="1"/>
</dbReference>
<evidence type="ECO:0000313" key="6">
    <source>
        <dbReference type="Proteomes" id="UP001055091"/>
    </source>
</evidence>
<dbReference type="Proteomes" id="UP001055091">
    <property type="component" value="Unassembled WGS sequence"/>
</dbReference>
<dbReference type="EMBL" id="BQNJ01000002">
    <property type="protein sequence ID" value="GKH03930.1"/>
    <property type="molecule type" value="Genomic_DNA"/>
</dbReference>
<keyword evidence="3" id="KW-0472">Membrane</keyword>
<keyword evidence="3" id="KW-1133">Transmembrane helix</keyword>
<evidence type="ECO:0000256" key="3">
    <source>
        <dbReference type="SAM" id="Phobius"/>
    </source>
</evidence>
<proteinExistence type="inferred from homology"/>
<accession>A0AA37JSQ8</accession>
<name>A0AA37JSQ8_9FIRM</name>
<evidence type="ECO:0000256" key="1">
    <source>
        <dbReference type="ARBA" id="ARBA00024353"/>
    </source>
</evidence>
<comment type="caution">
    <text evidence="5">The sequence shown here is derived from an EMBL/GenBank/DDBJ whole genome shotgun (WGS) entry which is preliminary data.</text>
</comment>
<evidence type="ECO:0000259" key="4">
    <source>
        <dbReference type="Pfam" id="PF13490"/>
    </source>
</evidence>
<protein>
    <recommendedName>
        <fullName evidence="2">Anti-sigma-W factor RsiW</fullName>
    </recommendedName>
</protein>
<evidence type="ECO:0000256" key="2">
    <source>
        <dbReference type="ARBA" id="ARBA00024438"/>
    </source>
</evidence>
<gene>
    <name evidence="5" type="ORF">CE91St55_59110</name>
</gene>
<dbReference type="AlphaFoldDB" id="A0AA37JSQ8"/>
<sequence>MSPNYTCDIIRDLIPGYVDGILSEAGTDLVKSHLECCQECRDFYEELKADMKLAAEPSKEETLVLDGFKKIKKRTRRLKLAVAIVSGLLAAFVLTVLIRVFIVGVPLEPHLIQISHIAYQENTDSLSMEGDLNISGYRISRVVWKQSKKDRNEVNVIVYAAETLPFFHGSTHFSIEIPDMKGRKAYLACPEYDQLEVYNWKTDHYEILDQLEKEIQQRIPDWDETRDILEYSGGITAVAGEEGISYYMTYLIGKDASYWRLNDQLITDGDFKPADFEIWISLKAPHQILIYDYQTGKWNEDYSVVAERRPDA</sequence>
<comment type="similarity">
    <text evidence="1">Belongs to the zinc-associated anti-sigma factor (ZAS) superfamily. Anti-sigma-W factor family.</text>
</comment>
<evidence type="ECO:0000313" key="5">
    <source>
        <dbReference type="EMBL" id="GKH03930.1"/>
    </source>
</evidence>
<dbReference type="InterPro" id="IPR041916">
    <property type="entry name" value="Anti_sigma_zinc_sf"/>
</dbReference>
<feature type="domain" description="Putative zinc-finger" evidence="4">
    <location>
        <begin position="7"/>
        <end position="41"/>
    </location>
</feature>
<keyword evidence="3" id="KW-0812">Transmembrane</keyword>